<reference evidence="1 2" key="1">
    <citation type="journal article" date="2019" name="J. Ind. Microbiol. Biotechnol.">
        <title>The complete genomic sequence of Streptomyces spectabilis NRRL-2792 and identification of secondary metabolite biosynthetic gene clusters.</title>
        <authorList>
            <person name="Sinha A."/>
            <person name="Phillips-Salemka S."/>
            <person name="Niraula T.A."/>
            <person name="Short K.A."/>
            <person name="Niraula N.P."/>
        </authorList>
    </citation>
    <scope>NUCLEOTIDE SEQUENCE [LARGE SCALE GENOMIC DNA]</scope>
    <source>
        <strain evidence="1 2">NRRL 2792</strain>
    </source>
</reference>
<dbReference type="EMBL" id="CP040916">
    <property type="protein sequence ID" value="QDQ16256.1"/>
    <property type="molecule type" value="Genomic_DNA"/>
</dbReference>
<name>A0A516RKR1_STRST</name>
<proteinExistence type="predicted"/>
<sequence length="356" mass="39570">MINEWWSHLPDHAQSDLRSRLRNRRSDRDVNSALWELYLHEMLLRSGCAVTIHPRMGSRGYNPDFLVSREGEQFVVEAIWKAQSLGSTGSDAVPPVLVDAIDSVPSPNFFVSYTLHRAGRTTPSQKRLKADLTRWLADLDPDQVIAEYERKAPLPKRTWQEAGWRLSFAAIPRSPGKRGDPTSRSIGIHPAMAWFDTESDRVLSAVKEKGGKYGDLALPFIVAVGNAAVFPEDRNVENALYGTPAERVRRSAPALGRRPDGYWTATYDHTHSQVSGVLTVNNPAPQTWTTNTPVLWRSPDPGSLPAPALPTWATAQLVHGRVERQTPAAPVHTALGLPEHWPVGAPFPRRPWSNTA</sequence>
<organism evidence="1 2">
    <name type="scientific">Streptomyces spectabilis</name>
    <dbReference type="NCBI Taxonomy" id="68270"/>
    <lineage>
        <taxon>Bacteria</taxon>
        <taxon>Bacillati</taxon>
        <taxon>Actinomycetota</taxon>
        <taxon>Actinomycetes</taxon>
        <taxon>Kitasatosporales</taxon>
        <taxon>Streptomycetaceae</taxon>
        <taxon>Streptomyces</taxon>
    </lineage>
</organism>
<protein>
    <submittedName>
        <fullName evidence="1">Uncharacterized protein</fullName>
    </submittedName>
</protein>
<accession>A0A516RKR1</accession>
<dbReference type="AlphaFoldDB" id="A0A516RKR1"/>
<evidence type="ECO:0000313" key="1">
    <source>
        <dbReference type="EMBL" id="QDQ16256.1"/>
    </source>
</evidence>
<gene>
    <name evidence="1" type="ORF">FH965_11580</name>
</gene>
<dbReference type="Proteomes" id="UP000316806">
    <property type="component" value="Chromosome"/>
</dbReference>
<evidence type="ECO:0000313" key="2">
    <source>
        <dbReference type="Proteomes" id="UP000316806"/>
    </source>
</evidence>